<keyword evidence="2" id="KW-1185">Reference proteome</keyword>
<dbReference type="Proteomes" id="UP001530400">
    <property type="component" value="Unassembled WGS sequence"/>
</dbReference>
<comment type="caution">
    <text evidence="1">The sequence shown here is derived from an EMBL/GenBank/DDBJ whole genome shotgun (WGS) entry which is preliminary data.</text>
</comment>
<evidence type="ECO:0000313" key="1">
    <source>
        <dbReference type="EMBL" id="KAL3787822.1"/>
    </source>
</evidence>
<dbReference type="AlphaFoldDB" id="A0ABD3PJA0"/>
<organism evidence="1 2">
    <name type="scientific">Cyclotella atomus</name>
    <dbReference type="NCBI Taxonomy" id="382360"/>
    <lineage>
        <taxon>Eukaryota</taxon>
        <taxon>Sar</taxon>
        <taxon>Stramenopiles</taxon>
        <taxon>Ochrophyta</taxon>
        <taxon>Bacillariophyta</taxon>
        <taxon>Coscinodiscophyceae</taxon>
        <taxon>Thalassiosirophycidae</taxon>
        <taxon>Stephanodiscales</taxon>
        <taxon>Stephanodiscaceae</taxon>
        <taxon>Cyclotella</taxon>
    </lineage>
</organism>
<proteinExistence type="predicted"/>
<feature type="non-terminal residue" evidence="1">
    <location>
        <position position="37"/>
    </location>
</feature>
<name>A0ABD3PJA0_9STRA</name>
<sequence length="37" mass="4086">MPASSPPTTTSPTPVKDISLKSTWRAAAKVRVWYILQ</sequence>
<accession>A0ABD3PJA0</accession>
<evidence type="ECO:0000313" key="2">
    <source>
        <dbReference type="Proteomes" id="UP001530400"/>
    </source>
</evidence>
<reference evidence="1 2" key="1">
    <citation type="submission" date="2024-10" db="EMBL/GenBank/DDBJ databases">
        <title>Updated reference genomes for cyclostephanoid diatoms.</title>
        <authorList>
            <person name="Roberts W.R."/>
            <person name="Alverson A.J."/>
        </authorList>
    </citation>
    <scope>NUCLEOTIDE SEQUENCE [LARGE SCALE GENOMIC DNA]</scope>
    <source>
        <strain evidence="1 2">AJA010-31</strain>
    </source>
</reference>
<protein>
    <submittedName>
        <fullName evidence="1">Uncharacterized protein</fullName>
    </submittedName>
</protein>
<gene>
    <name evidence="1" type="ORF">ACHAWO_012294</name>
</gene>
<dbReference type="EMBL" id="JALLPJ020000595">
    <property type="protein sequence ID" value="KAL3787822.1"/>
    <property type="molecule type" value="Genomic_DNA"/>
</dbReference>